<dbReference type="Proteomes" id="UP000789738">
    <property type="component" value="Unassembled WGS sequence"/>
</dbReference>
<sequence>MNLLDKAIGYISPKRACERASWRESLRGFYDSGGRDRLNLNWNATNASAEQADRSQRDIIRARARDLERNSDISESIVGSFERNVIGTGINLQAKILKDEDNEDEKLNKNIEELWKEWCKARNCDVTGQQSFNEMQTMAMRRLIIDGGIIFIKTYTKDGIVPFSLQAREVDDLDTSRNTLPSLKIKEIE</sequence>
<evidence type="ECO:0008006" key="3">
    <source>
        <dbReference type="Google" id="ProtNLM"/>
    </source>
</evidence>
<protein>
    <recommendedName>
        <fullName evidence="3">Phage portal protein</fullName>
    </recommendedName>
</protein>
<gene>
    <name evidence="1" type="ORF">CNEO_42054</name>
</gene>
<comment type="caution">
    <text evidence="1">The sequence shown here is derived from an EMBL/GenBank/DDBJ whole genome shotgun (WGS) entry which is preliminary data.</text>
</comment>
<name>A0AA86MME6_9CLOT</name>
<dbReference type="EMBL" id="CAKJVE010000004">
    <property type="protein sequence ID" value="CAG9705780.1"/>
    <property type="molecule type" value="Genomic_DNA"/>
</dbReference>
<reference evidence="1" key="1">
    <citation type="submission" date="2021-10" db="EMBL/GenBank/DDBJ databases">
        <authorList>
            <person name="Mesa V."/>
        </authorList>
    </citation>
    <scope>NUCLEOTIDE SEQUENCE</scope>
    <source>
        <strain evidence="1">CC3_PB</strain>
    </source>
</reference>
<evidence type="ECO:0000313" key="1">
    <source>
        <dbReference type="EMBL" id="CAG9705780.1"/>
    </source>
</evidence>
<proteinExistence type="predicted"/>
<accession>A0AA86MME6</accession>
<dbReference type="AlphaFoldDB" id="A0AA86MME6"/>
<dbReference type="InterPro" id="IPR006429">
    <property type="entry name" value="Phage_lambda_portal"/>
</dbReference>
<dbReference type="Pfam" id="PF05136">
    <property type="entry name" value="Phage_portal_2"/>
    <property type="match status" value="1"/>
</dbReference>
<organism evidence="1 2">
    <name type="scientific">Clostridium neonatale</name>
    <dbReference type="NCBI Taxonomy" id="137838"/>
    <lineage>
        <taxon>Bacteria</taxon>
        <taxon>Bacillati</taxon>
        <taxon>Bacillota</taxon>
        <taxon>Clostridia</taxon>
        <taxon>Eubacteriales</taxon>
        <taxon>Clostridiaceae</taxon>
        <taxon>Clostridium</taxon>
    </lineage>
</organism>
<dbReference type="RefSeq" id="WP_342350373.1">
    <property type="nucleotide sequence ID" value="NZ_CAKJVE010000004.1"/>
</dbReference>
<evidence type="ECO:0000313" key="2">
    <source>
        <dbReference type="Proteomes" id="UP000789738"/>
    </source>
</evidence>
<dbReference type="GO" id="GO:0019068">
    <property type="term" value="P:virion assembly"/>
    <property type="evidence" value="ECO:0007669"/>
    <property type="project" value="InterPro"/>
</dbReference>
<dbReference type="GO" id="GO:0005198">
    <property type="term" value="F:structural molecule activity"/>
    <property type="evidence" value="ECO:0007669"/>
    <property type="project" value="InterPro"/>
</dbReference>